<proteinExistence type="inferred from homology"/>
<organism evidence="17 18">
    <name type="scientific">Tachysurus vachellii</name>
    <name type="common">Darkbarbel catfish</name>
    <name type="synonym">Pelteobagrus vachellii</name>
    <dbReference type="NCBI Taxonomy" id="175792"/>
    <lineage>
        <taxon>Eukaryota</taxon>
        <taxon>Metazoa</taxon>
        <taxon>Chordata</taxon>
        <taxon>Craniata</taxon>
        <taxon>Vertebrata</taxon>
        <taxon>Euteleostomi</taxon>
        <taxon>Actinopterygii</taxon>
        <taxon>Neopterygii</taxon>
        <taxon>Teleostei</taxon>
        <taxon>Ostariophysi</taxon>
        <taxon>Siluriformes</taxon>
        <taxon>Bagridae</taxon>
        <taxon>Tachysurus</taxon>
    </lineage>
</organism>
<keyword evidence="8 15" id="KW-0812">Transmembrane</keyword>
<sequence>MAELRHRGGTSEHDLQQQQADDKGSEMEDRMEKEGGASDSESKPESAVPEVTAPSDDTPEVLNKALSGLSSRWKNWWVRGILTLAMISFFFFIIYLGPIVLMMIVLVVQIKCFQEIITIGYSVYHSYDLPWFRTLSWYFLLCVNYFFYGETVTDYFFTLVQREEPLRILSKYHRFISFALYLSGFCMFVLSLVKKHYRLQFYMFGWTHVTLLIVFTQSHLIIHNLFEGMIWFIVPISCVICNDIMAYMFGFFFGRTPLIKLSPKKTWEGFIGSRWTVSPQSSSSWQDYILPSVLQSVTGWTTVKLYPFQIHSIALSSFASLMGPFGGFFASGFQKGPSRLRTLPTPFLVTEELWTRFDCQYLMATFFNVYIASFIRGPNPSKVIQQLLALRPDQQLYIYNSLKAHLTERGLLGALEEAA</sequence>
<keyword evidence="14 15" id="KW-1208">Phospholipid metabolism</keyword>
<dbReference type="EC" id="2.7.7.41" evidence="5 15"/>
<dbReference type="GO" id="GO:0005789">
    <property type="term" value="C:endoplasmic reticulum membrane"/>
    <property type="evidence" value="ECO:0007669"/>
    <property type="project" value="TreeGrafter"/>
</dbReference>
<evidence type="ECO:0000256" key="9">
    <source>
        <dbReference type="ARBA" id="ARBA00022695"/>
    </source>
</evidence>
<comment type="function">
    <text evidence="15">Catalyzes the conversion of phosphatidic acid (PA) to CDP-diacylglycerol (CDP-DAG), an essential intermediate in the synthesis of phosphatidylglycerol, cardiolipin and phosphatidylinositol.</text>
</comment>
<keyword evidence="12 15" id="KW-0472">Membrane</keyword>
<comment type="caution">
    <text evidence="17">The sequence shown here is derived from an EMBL/GenBank/DDBJ whole genome shotgun (WGS) entry which is preliminary data.</text>
</comment>
<dbReference type="PANTHER" id="PTHR13773:SF4">
    <property type="entry name" value="PHOSPHATIDATE CYTIDYLYLTRANSFERASE 2"/>
    <property type="match status" value="1"/>
</dbReference>
<evidence type="ECO:0000256" key="4">
    <source>
        <dbReference type="ARBA" id="ARBA00010185"/>
    </source>
</evidence>
<protein>
    <recommendedName>
        <fullName evidence="5 15">Phosphatidate cytidylyltransferase</fullName>
        <ecNumber evidence="5 15">2.7.7.41</ecNumber>
    </recommendedName>
</protein>
<keyword evidence="18" id="KW-1185">Reference proteome</keyword>
<dbReference type="Pfam" id="PF01148">
    <property type="entry name" value="CTP_transf_1"/>
    <property type="match status" value="1"/>
</dbReference>
<gene>
    <name evidence="17" type="ORF">Q7C36_010192</name>
</gene>
<evidence type="ECO:0000256" key="12">
    <source>
        <dbReference type="ARBA" id="ARBA00023136"/>
    </source>
</evidence>
<evidence type="ECO:0000256" key="6">
    <source>
        <dbReference type="ARBA" id="ARBA00022516"/>
    </source>
</evidence>
<feature type="transmembrane region" description="Helical" evidence="15">
    <location>
        <begin position="229"/>
        <end position="253"/>
    </location>
</feature>
<comment type="caution">
    <text evidence="15">Lacks conserved residue(s) required for the propagation of feature annotation.</text>
</comment>
<keyword evidence="7 15" id="KW-0808">Transferase</keyword>
<comment type="similarity">
    <text evidence="4 15">Belongs to the CDS family.</text>
</comment>
<evidence type="ECO:0000256" key="15">
    <source>
        <dbReference type="PIRNR" id="PIRNR018269"/>
    </source>
</evidence>
<dbReference type="EMBL" id="JAVHJS010000010">
    <property type="protein sequence ID" value="KAK2845338.1"/>
    <property type="molecule type" value="Genomic_DNA"/>
</dbReference>
<feature type="transmembrane region" description="Helical" evidence="15">
    <location>
        <begin position="172"/>
        <end position="193"/>
    </location>
</feature>
<feature type="transmembrane region" description="Helical" evidence="15">
    <location>
        <begin position="310"/>
        <end position="333"/>
    </location>
</feature>
<evidence type="ECO:0000256" key="14">
    <source>
        <dbReference type="ARBA" id="ARBA00023264"/>
    </source>
</evidence>
<reference evidence="17" key="1">
    <citation type="submission" date="2023-08" db="EMBL/GenBank/DDBJ databases">
        <title>Pelteobagrus vachellii genome.</title>
        <authorList>
            <person name="Liu H."/>
        </authorList>
    </citation>
    <scope>NUCLEOTIDE SEQUENCE</scope>
    <source>
        <strain evidence="17">PRFRI_2022a</strain>
        <tissue evidence="17">Muscle</tissue>
    </source>
</reference>
<evidence type="ECO:0000256" key="11">
    <source>
        <dbReference type="ARBA" id="ARBA00023098"/>
    </source>
</evidence>
<evidence type="ECO:0000256" key="16">
    <source>
        <dbReference type="SAM" id="MobiDB-lite"/>
    </source>
</evidence>
<evidence type="ECO:0000313" key="18">
    <source>
        <dbReference type="Proteomes" id="UP001187315"/>
    </source>
</evidence>
<feature type="transmembrane region" description="Helical" evidence="15">
    <location>
        <begin position="136"/>
        <end position="160"/>
    </location>
</feature>
<dbReference type="InterPro" id="IPR016720">
    <property type="entry name" value="PC_Trfase_euk"/>
</dbReference>
<dbReference type="PIRSF" id="PIRSF018269">
    <property type="entry name" value="PC_trans_euk"/>
    <property type="match status" value="1"/>
</dbReference>
<keyword evidence="9 15" id="KW-0548">Nucleotidyltransferase</keyword>
<comment type="pathway">
    <text evidence="3">Lipid metabolism.</text>
</comment>
<evidence type="ECO:0000313" key="17">
    <source>
        <dbReference type="EMBL" id="KAK2845338.1"/>
    </source>
</evidence>
<keyword evidence="6 15" id="KW-0444">Lipid biosynthesis</keyword>
<feature type="region of interest" description="Disordered" evidence="16">
    <location>
        <begin position="1"/>
        <end position="59"/>
    </location>
</feature>
<comment type="catalytic activity">
    <reaction evidence="15">
        <text>a 1,2-diacyl-sn-glycero-3-phosphate + CTP + H(+) = a CDP-1,2-diacyl-sn-glycerol + diphosphate</text>
        <dbReference type="Rhea" id="RHEA:16229"/>
        <dbReference type="ChEBI" id="CHEBI:15378"/>
        <dbReference type="ChEBI" id="CHEBI:33019"/>
        <dbReference type="ChEBI" id="CHEBI:37563"/>
        <dbReference type="ChEBI" id="CHEBI:58332"/>
        <dbReference type="ChEBI" id="CHEBI:58608"/>
        <dbReference type="EC" id="2.7.7.41"/>
    </reaction>
</comment>
<evidence type="ECO:0000256" key="2">
    <source>
        <dbReference type="ARBA" id="ARBA00005119"/>
    </source>
</evidence>
<dbReference type="AlphaFoldDB" id="A0AA88MYF1"/>
<feature type="transmembrane region" description="Helical" evidence="15">
    <location>
        <begin position="199"/>
        <end position="222"/>
    </location>
</feature>
<keyword evidence="13 15" id="KW-0594">Phospholipid biosynthesis</keyword>
<accession>A0AA88MYF1</accession>
<comment type="subcellular location">
    <subcellularLocation>
        <location evidence="1">Membrane</location>
        <topology evidence="1">Multi-pass membrane protein</topology>
    </subcellularLocation>
</comment>
<feature type="compositionally biased region" description="Basic and acidic residues" evidence="16">
    <location>
        <begin position="1"/>
        <end position="44"/>
    </location>
</feature>
<evidence type="ECO:0000256" key="5">
    <source>
        <dbReference type="ARBA" id="ARBA00012487"/>
    </source>
</evidence>
<dbReference type="GO" id="GO:0016024">
    <property type="term" value="P:CDP-diacylglycerol biosynthetic process"/>
    <property type="evidence" value="ECO:0007669"/>
    <property type="project" value="UniProtKB-UniRule"/>
</dbReference>
<name>A0AA88MYF1_TACVA</name>
<evidence type="ECO:0000256" key="8">
    <source>
        <dbReference type="ARBA" id="ARBA00022692"/>
    </source>
</evidence>
<keyword evidence="11 15" id="KW-0443">Lipid metabolism</keyword>
<evidence type="ECO:0000256" key="1">
    <source>
        <dbReference type="ARBA" id="ARBA00004141"/>
    </source>
</evidence>
<dbReference type="GO" id="GO:0004605">
    <property type="term" value="F:phosphatidate cytidylyltransferase activity"/>
    <property type="evidence" value="ECO:0007669"/>
    <property type="project" value="UniProtKB-UniRule"/>
</dbReference>
<keyword evidence="10 15" id="KW-1133">Transmembrane helix</keyword>
<evidence type="ECO:0000256" key="7">
    <source>
        <dbReference type="ARBA" id="ARBA00022679"/>
    </source>
</evidence>
<dbReference type="PANTHER" id="PTHR13773">
    <property type="entry name" value="PHOSPHATIDATE CYTIDYLYLTRANSFERASE"/>
    <property type="match status" value="1"/>
</dbReference>
<evidence type="ECO:0000256" key="10">
    <source>
        <dbReference type="ARBA" id="ARBA00022989"/>
    </source>
</evidence>
<evidence type="ECO:0000256" key="13">
    <source>
        <dbReference type="ARBA" id="ARBA00023209"/>
    </source>
</evidence>
<evidence type="ECO:0000256" key="3">
    <source>
        <dbReference type="ARBA" id="ARBA00005189"/>
    </source>
</evidence>
<dbReference type="Proteomes" id="UP001187315">
    <property type="component" value="Unassembled WGS sequence"/>
</dbReference>
<comment type="pathway">
    <text evidence="2 15">Phospholipid metabolism; CDP-diacylglycerol biosynthesis; CDP-diacylglycerol from sn-glycerol 3-phosphate: step 3/3.</text>
</comment>